<gene>
    <name evidence="7" type="ORF">K4G66_11715</name>
</gene>
<reference evidence="7" key="2">
    <citation type="journal article" date="2024" name="Antonie Van Leeuwenhoek">
        <title>Roseihalotalea indica gen. nov., sp. nov., a halophilic Bacteroidetes from mesopelagic Southwest Indian Ocean with higher carbohydrate metabolic potential.</title>
        <authorList>
            <person name="Chen B."/>
            <person name="Zhang M."/>
            <person name="Lin D."/>
            <person name="Ye J."/>
            <person name="Tang K."/>
        </authorList>
    </citation>
    <scope>NUCLEOTIDE SEQUENCE</scope>
    <source>
        <strain evidence="7">TK19036</strain>
    </source>
</reference>
<evidence type="ECO:0000256" key="1">
    <source>
        <dbReference type="ARBA" id="ARBA00004651"/>
    </source>
</evidence>
<evidence type="ECO:0000256" key="5">
    <source>
        <dbReference type="ARBA" id="ARBA00023136"/>
    </source>
</evidence>
<dbReference type="NCBIfam" id="TIGR00374">
    <property type="entry name" value="flippase-like domain"/>
    <property type="match status" value="1"/>
</dbReference>
<evidence type="ECO:0000256" key="6">
    <source>
        <dbReference type="SAM" id="Phobius"/>
    </source>
</evidence>
<feature type="transmembrane region" description="Helical" evidence="6">
    <location>
        <begin position="168"/>
        <end position="191"/>
    </location>
</feature>
<evidence type="ECO:0000256" key="2">
    <source>
        <dbReference type="ARBA" id="ARBA00022475"/>
    </source>
</evidence>
<feature type="transmembrane region" description="Helical" evidence="6">
    <location>
        <begin position="17"/>
        <end position="33"/>
    </location>
</feature>
<protein>
    <submittedName>
        <fullName evidence="7">Lysylphosphatidylglycerol synthase transmembrane domain-containing protein</fullName>
    </submittedName>
</protein>
<keyword evidence="5 6" id="KW-0472">Membrane</keyword>
<reference evidence="7" key="1">
    <citation type="journal article" date="2023" name="Comput. Struct. Biotechnol. J.">
        <title>Discovery of a novel marine Bacteroidetes with a rich repertoire of carbohydrate-active enzymes.</title>
        <authorList>
            <person name="Chen B."/>
            <person name="Liu G."/>
            <person name="Chen Q."/>
            <person name="Wang H."/>
            <person name="Liu L."/>
            <person name="Tang K."/>
        </authorList>
    </citation>
    <scope>NUCLEOTIDE SEQUENCE</scope>
    <source>
        <strain evidence="7">TK19036</strain>
    </source>
</reference>
<feature type="transmembrane region" description="Helical" evidence="6">
    <location>
        <begin position="45"/>
        <end position="64"/>
    </location>
</feature>
<feature type="transmembrane region" description="Helical" evidence="6">
    <location>
        <begin position="238"/>
        <end position="257"/>
    </location>
</feature>
<dbReference type="GO" id="GO:0005886">
    <property type="term" value="C:plasma membrane"/>
    <property type="evidence" value="ECO:0007669"/>
    <property type="project" value="UniProtKB-SubCell"/>
</dbReference>
<keyword evidence="4 6" id="KW-1133">Transmembrane helix</keyword>
<dbReference type="Pfam" id="PF03706">
    <property type="entry name" value="LPG_synthase_TM"/>
    <property type="match status" value="1"/>
</dbReference>
<organism evidence="7">
    <name type="scientific">Roseihalotalea indica</name>
    <dbReference type="NCBI Taxonomy" id="2867963"/>
    <lineage>
        <taxon>Bacteria</taxon>
        <taxon>Pseudomonadati</taxon>
        <taxon>Bacteroidota</taxon>
        <taxon>Cytophagia</taxon>
        <taxon>Cytophagales</taxon>
        <taxon>Catalimonadaceae</taxon>
        <taxon>Roseihalotalea</taxon>
    </lineage>
</organism>
<proteinExistence type="predicted"/>
<comment type="subcellular location">
    <subcellularLocation>
        <location evidence="1">Cell membrane</location>
        <topology evidence="1">Multi-pass membrane protein</topology>
    </subcellularLocation>
</comment>
<feature type="transmembrane region" description="Helical" evidence="6">
    <location>
        <begin position="84"/>
        <end position="113"/>
    </location>
</feature>
<sequence length="360" mass="41705">MNINSKEIFKTLNPNRIWVPVLIGVGIVSYLFISDPDFTADKLKLVFDAELWPLFLAILVILIRDTGYVYRIKVLTNHDLTWVSSIYVIILWEFASAVTPSVVGGTTIVVFVLMKEGIKFGRALAYVMLTAILDNLFFLIMSPLALLYSNDELFPNAEDMQVHLGNSLQVLFLVSYCLIAVYTAVMSYALLIHPRGFKWVLLRIGSIRFFRRWKNNLNTHGDEVILASKQLRGKKGRYWVTVLAFTFLIWIARYAVLNCLVTAFSEVSWSEHLLIFCRHLMMWIVMLVSPTPGSSGTAEFFFNQFFYEFLGDYTIVTNILWRMFTYYPYLLLGAIFLPRWIRRVFFQKKEEKATPVETPK</sequence>
<evidence type="ECO:0000313" key="7">
    <source>
        <dbReference type="EMBL" id="WKN39358.1"/>
    </source>
</evidence>
<feature type="transmembrane region" description="Helical" evidence="6">
    <location>
        <begin position="326"/>
        <end position="342"/>
    </location>
</feature>
<keyword evidence="2" id="KW-1003">Cell membrane</keyword>
<evidence type="ECO:0000256" key="3">
    <source>
        <dbReference type="ARBA" id="ARBA00022692"/>
    </source>
</evidence>
<dbReference type="PANTHER" id="PTHR37693:SF1">
    <property type="entry name" value="INTEGRAL MEMBRANE PROTEIN"/>
    <property type="match status" value="1"/>
</dbReference>
<evidence type="ECO:0000256" key="4">
    <source>
        <dbReference type="ARBA" id="ARBA00022989"/>
    </source>
</evidence>
<feature type="transmembrane region" description="Helical" evidence="6">
    <location>
        <begin position="125"/>
        <end position="148"/>
    </location>
</feature>
<dbReference type="AlphaFoldDB" id="A0AA49GRU2"/>
<dbReference type="InterPro" id="IPR022791">
    <property type="entry name" value="L-PG_synthase/AglD"/>
</dbReference>
<name>A0AA49GRU2_9BACT</name>
<feature type="transmembrane region" description="Helical" evidence="6">
    <location>
        <begin position="269"/>
        <end position="288"/>
    </location>
</feature>
<keyword evidence="3 6" id="KW-0812">Transmembrane</keyword>
<accession>A0AA49GRU2</accession>
<dbReference type="PANTHER" id="PTHR37693">
    <property type="entry name" value="PHOSPHATIDYLGLYCEROL LYSYLTRANSFERASE"/>
    <property type="match status" value="1"/>
</dbReference>
<dbReference type="EMBL" id="CP120682">
    <property type="protein sequence ID" value="WKN39358.1"/>
    <property type="molecule type" value="Genomic_DNA"/>
</dbReference>